<comment type="similarity">
    <text evidence="1 2">Belongs to the anti-sigma-factor antagonist family.</text>
</comment>
<dbReference type="NCBIfam" id="TIGR00377">
    <property type="entry name" value="ant_ant_sig"/>
    <property type="match status" value="1"/>
</dbReference>
<dbReference type="InterPro" id="IPR058548">
    <property type="entry name" value="MlaB-like_STAS"/>
</dbReference>
<keyword evidence="5" id="KW-1185">Reference proteome</keyword>
<proteinExistence type="inferred from homology"/>
<dbReference type="PANTHER" id="PTHR33495">
    <property type="entry name" value="ANTI-SIGMA FACTOR ANTAGONIST TM_1081-RELATED-RELATED"/>
    <property type="match status" value="1"/>
</dbReference>
<name>A0A9X2NJ48_9PSEU</name>
<gene>
    <name evidence="4" type="ORF">M8542_43690</name>
</gene>
<dbReference type="AlphaFoldDB" id="A0A9X2NJ48"/>
<protein>
    <recommendedName>
        <fullName evidence="2">Anti-sigma factor antagonist</fullName>
    </recommendedName>
</protein>
<dbReference type="InterPro" id="IPR002645">
    <property type="entry name" value="STAS_dom"/>
</dbReference>
<dbReference type="Proteomes" id="UP001144096">
    <property type="component" value="Unassembled WGS sequence"/>
</dbReference>
<dbReference type="GO" id="GO:0043856">
    <property type="term" value="F:anti-sigma factor antagonist activity"/>
    <property type="evidence" value="ECO:0007669"/>
    <property type="project" value="InterPro"/>
</dbReference>
<dbReference type="PANTHER" id="PTHR33495:SF2">
    <property type="entry name" value="ANTI-SIGMA FACTOR ANTAGONIST TM_1081-RELATED"/>
    <property type="match status" value="1"/>
</dbReference>
<sequence>MPLETPGAYPAQEQRLTRRNCMPAADQNATPPGFGITLDTDATEPRVVVTGELDLLTSPQLQEALAGLIADKRAQRVVADLTGVTFFDSSALNVVLRAQRQAGEQDVELEVVPSPAVSRVIELTGVAEHLSVSEDPQA</sequence>
<dbReference type="InterPro" id="IPR003658">
    <property type="entry name" value="Anti-sigma_ant"/>
</dbReference>
<evidence type="ECO:0000313" key="5">
    <source>
        <dbReference type="Proteomes" id="UP001144096"/>
    </source>
</evidence>
<accession>A0A9X2NJ48</accession>
<dbReference type="SUPFAM" id="SSF52091">
    <property type="entry name" value="SpoIIaa-like"/>
    <property type="match status" value="1"/>
</dbReference>
<evidence type="ECO:0000313" key="4">
    <source>
        <dbReference type="EMBL" id="MCR6489736.1"/>
    </source>
</evidence>
<evidence type="ECO:0000256" key="2">
    <source>
        <dbReference type="RuleBase" id="RU003749"/>
    </source>
</evidence>
<organism evidence="4 5">
    <name type="scientific">Amycolatopsis iheyensis</name>
    <dbReference type="NCBI Taxonomy" id="2945988"/>
    <lineage>
        <taxon>Bacteria</taxon>
        <taxon>Bacillati</taxon>
        <taxon>Actinomycetota</taxon>
        <taxon>Actinomycetes</taxon>
        <taxon>Pseudonocardiales</taxon>
        <taxon>Pseudonocardiaceae</taxon>
        <taxon>Amycolatopsis</taxon>
    </lineage>
</organism>
<reference evidence="4" key="1">
    <citation type="submission" date="2022-06" db="EMBL/GenBank/DDBJ databases">
        <title>Amycolatopsis iheyaensis sp. nov., a new species of the genus Amycolatopsis isolated from soil in Iheya island, Japan.</title>
        <authorList>
            <person name="Ngamcharungchit C."/>
            <person name="Kanto H."/>
            <person name="Take A."/>
            <person name="Intra B."/>
            <person name="Matsumoto A."/>
            <person name="Panbangred W."/>
            <person name="Inahashi Y."/>
        </authorList>
    </citation>
    <scope>NUCLEOTIDE SEQUENCE</scope>
    <source>
        <strain evidence="4">OK19-0408</strain>
    </source>
</reference>
<comment type="caution">
    <text evidence="4">The sequence shown here is derived from an EMBL/GenBank/DDBJ whole genome shotgun (WGS) entry which is preliminary data.</text>
</comment>
<dbReference type="CDD" id="cd07043">
    <property type="entry name" value="STAS_anti-anti-sigma_factors"/>
    <property type="match status" value="1"/>
</dbReference>
<dbReference type="InterPro" id="IPR036513">
    <property type="entry name" value="STAS_dom_sf"/>
</dbReference>
<dbReference type="EMBL" id="JAMXQV010000035">
    <property type="protein sequence ID" value="MCR6489736.1"/>
    <property type="molecule type" value="Genomic_DNA"/>
</dbReference>
<dbReference type="Pfam" id="PF13466">
    <property type="entry name" value="STAS_2"/>
    <property type="match status" value="1"/>
</dbReference>
<dbReference type="Gene3D" id="3.30.750.24">
    <property type="entry name" value="STAS domain"/>
    <property type="match status" value="1"/>
</dbReference>
<evidence type="ECO:0000256" key="1">
    <source>
        <dbReference type="ARBA" id="ARBA00009013"/>
    </source>
</evidence>
<evidence type="ECO:0000259" key="3">
    <source>
        <dbReference type="PROSITE" id="PS50801"/>
    </source>
</evidence>
<feature type="domain" description="STAS" evidence="3">
    <location>
        <begin position="47"/>
        <end position="138"/>
    </location>
</feature>
<dbReference type="PROSITE" id="PS50801">
    <property type="entry name" value="STAS"/>
    <property type="match status" value="1"/>
</dbReference>